<protein>
    <submittedName>
        <fullName evidence="3">Uncharacterized protein</fullName>
    </submittedName>
</protein>
<keyword evidence="2" id="KW-0812">Transmembrane</keyword>
<sequence>MVAYGPTLLAMALNLDGVHIFKEPKATYTGPYLSCFIFMLAVFVLLTHLDVYPCYFRKMWWCGDLIVQFLFAQLMYEYLLADFWFPVEEALSCLITHIVEVLDQWDQSESLKSILETLKCETTGIVCSYLLSCFFFLASLHITKVIDVRILDCGFCPFAQDIYERAEDFLITFLKNLGSMKSCSRPKKSKLKCNECPTTSCKKKNFDESEDDDSGKWEPPKKCGRRRC</sequence>
<evidence type="ECO:0000256" key="2">
    <source>
        <dbReference type="SAM" id="Phobius"/>
    </source>
</evidence>
<evidence type="ECO:0000313" key="3">
    <source>
        <dbReference type="EMBL" id="KAL3282042.1"/>
    </source>
</evidence>
<evidence type="ECO:0000313" key="4">
    <source>
        <dbReference type="Proteomes" id="UP001516400"/>
    </source>
</evidence>
<dbReference type="AlphaFoldDB" id="A0ABD2NUF2"/>
<accession>A0ABD2NUF2</accession>
<evidence type="ECO:0000256" key="1">
    <source>
        <dbReference type="SAM" id="MobiDB-lite"/>
    </source>
</evidence>
<dbReference type="Proteomes" id="UP001516400">
    <property type="component" value="Unassembled WGS sequence"/>
</dbReference>
<feature type="transmembrane region" description="Helical" evidence="2">
    <location>
        <begin position="31"/>
        <end position="52"/>
    </location>
</feature>
<proteinExistence type="predicted"/>
<keyword evidence="4" id="KW-1185">Reference proteome</keyword>
<feature type="region of interest" description="Disordered" evidence="1">
    <location>
        <begin position="201"/>
        <end position="228"/>
    </location>
</feature>
<reference evidence="3 4" key="1">
    <citation type="journal article" date="2021" name="BMC Biol.">
        <title>Horizontally acquired antibacterial genes associated with adaptive radiation of ladybird beetles.</title>
        <authorList>
            <person name="Li H.S."/>
            <person name="Tang X.F."/>
            <person name="Huang Y.H."/>
            <person name="Xu Z.Y."/>
            <person name="Chen M.L."/>
            <person name="Du X.Y."/>
            <person name="Qiu B.Y."/>
            <person name="Chen P.T."/>
            <person name="Zhang W."/>
            <person name="Slipinski A."/>
            <person name="Escalona H.E."/>
            <person name="Waterhouse R.M."/>
            <person name="Zwick A."/>
            <person name="Pang H."/>
        </authorList>
    </citation>
    <scope>NUCLEOTIDE SEQUENCE [LARGE SCALE GENOMIC DNA]</scope>
    <source>
        <strain evidence="3">SYSU2018</strain>
    </source>
</reference>
<keyword evidence="2" id="KW-0472">Membrane</keyword>
<dbReference type="EMBL" id="JABFTP020000144">
    <property type="protein sequence ID" value="KAL3282042.1"/>
    <property type="molecule type" value="Genomic_DNA"/>
</dbReference>
<keyword evidence="2" id="KW-1133">Transmembrane helix</keyword>
<name>A0ABD2NUF2_9CUCU</name>
<comment type="caution">
    <text evidence="3">The sequence shown here is derived from an EMBL/GenBank/DDBJ whole genome shotgun (WGS) entry which is preliminary data.</text>
</comment>
<organism evidence="3 4">
    <name type="scientific">Cryptolaemus montrouzieri</name>
    <dbReference type="NCBI Taxonomy" id="559131"/>
    <lineage>
        <taxon>Eukaryota</taxon>
        <taxon>Metazoa</taxon>
        <taxon>Ecdysozoa</taxon>
        <taxon>Arthropoda</taxon>
        <taxon>Hexapoda</taxon>
        <taxon>Insecta</taxon>
        <taxon>Pterygota</taxon>
        <taxon>Neoptera</taxon>
        <taxon>Endopterygota</taxon>
        <taxon>Coleoptera</taxon>
        <taxon>Polyphaga</taxon>
        <taxon>Cucujiformia</taxon>
        <taxon>Coccinelloidea</taxon>
        <taxon>Coccinellidae</taxon>
        <taxon>Scymninae</taxon>
        <taxon>Scymnini</taxon>
        <taxon>Cryptolaemus</taxon>
    </lineage>
</organism>
<dbReference type="Pfam" id="PF16089">
    <property type="entry name" value="DUF4818"/>
    <property type="match status" value="1"/>
</dbReference>
<gene>
    <name evidence="3" type="ORF">HHI36_005244</name>
</gene>
<dbReference type="InterPro" id="IPR032145">
    <property type="entry name" value="DUF4818"/>
</dbReference>